<keyword evidence="2" id="KW-1185">Reference proteome</keyword>
<accession>A0A517PPU2</accession>
<dbReference type="Proteomes" id="UP000320421">
    <property type="component" value="Chromosome"/>
</dbReference>
<evidence type="ECO:0000313" key="1">
    <source>
        <dbReference type="EMBL" id="QDT21379.1"/>
    </source>
</evidence>
<evidence type="ECO:0000313" key="2">
    <source>
        <dbReference type="Proteomes" id="UP000320421"/>
    </source>
</evidence>
<organism evidence="1 2">
    <name type="scientific">Gimesia chilikensis</name>
    <dbReference type="NCBI Taxonomy" id="2605989"/>
    <lineage>
        <taxon>Bacteria</taxon>
        <taxon>Pseudomonadati</taxon>
        <taxon>Planctomycetota</taxon>
        <taxon>Planctomycetia</taxon>
        <taxon>Planctomycetales</taxon>
        <taxon>Planctomycetaceae</taxon>
        <taxon>Gimesia</taxon>
    </lineage>
</organism>
<name>A0A517PPU2_9PLAN</name>
<protein>
    <submittedName>
        <fullName evidence="1">Uncharacterized protein</fullName>
    </submittedName>
</protein>
<reference evidence="1 2" key="1">
    <citation type="submission" date="2019-02" db="EMBL/GenBank/DDBJ databases">
        <title>Deep-cultivation of Planctomycetes and their phenomic and genomic characterization uncovers novel biology.</title>
        <authorList>
            <person name="Wiegand S."/>
            <person name="Jogler M."/>
            <person name="Boedeker C."/>
            <person name="Pinto D."/>
            <person name="Vollmers J."/>
            <person name="Rivas-Marin E."/>
            <person name="Kohn T."/>
            <person name="Peeters S.H."/>
            <person name="Heuer A."/>
            <person name="Rast P."/>
            <person name="Oberbeckmann S."/>
            <person name="Bunk B."/>
            <person name="Jeske O."/>
            <person name="Meyerdierks A."/>
            <person name="Storesund J.E."/>
            <person name="Kallscheuer N."/>
            <person name="Luecker S."/>
            <person name="Lage O.M."/>
            <person name="Pohl T."/>
            <person name="Merkel B.J."/>
            <person name="Hornburger P."/>
            <person name="Mueller R.-W."/>
            <person name="Bruemmer F."/>
            <person name="Labrenz M."/>
            <person name="Spormann A.M."/>
            <person name="Op den Camp H."/>
            <person name="Overmann J."/>
            <person name="Amann R."/>
            <person name="Jetten M.S.M."/>
            <person name="Mascher T."/>
            <person name="Medema M.H."/>
            <person name="Devos D.P."/>
            <person name="Kaster A.-K."/>
            <person name="Ovreas L."/>
            <person name="Rohde M."/>
            <person name="Galperin M.Y."/>
            <person name="Jogler C."/>
        </authorList>
    </citation>
    <scope>NUCLEOTIDE SEQUENCE [LARGE SCALE GENOMIC DNA]</scope>
    <source>
        <strain evidence="1 2">HG66A1</strain>
    </source>
</reference>
<gene>
    <name evidence="1" type="ORF">HG66A1_31800</name>
</gene>
<dbReference type="EMBL" id="CP036266">
    <property type="protein sequence ID" value="QDT21379.1"/>
    <property type="molecule type" value="Genomic_DNA"/>
</dbReference>
<proteinExistence type="predicted"/>
<dbReference type="AlphaFoldDB" id="A0A517PPU2"/>
<sequence>MLSCLQTIHWFVFLTEDSFSRHVQPVLQHCCVIVNVVLSPTMIGEPIRGVKHKKSGSSVVQRTDRPTTRPVKTQPTCFAPFASDPPCFQSTSLGWSSAKQSVIPLNRTQHHEIHLLRLLLKQIDQLGITWITPVWNPPHYRVAPETVAI</sequence>